<evidence type="ECO:0000256" key="5">
    <source>
        <dbReference type="RuleBase" id="RU003971"/>
    </source>
</evidence>
<dbReference type="Gene3D" id="3.40.50.1460">
    <property type="match status" value="1"/>
</dbReference>
<protein>
    <submittedName>
        <fullName evidence="8">Uncharacterized protein</fullName>
    </submittedName>
</protein>
<dbReference type="PROSITE" id="PS50207">
    <property type="entry name" value="CASPASE_P10"/>
    <property type="match status" value="1"/>
</dbReference>
<dbReference type="InterPro" id="IPR002138">
    <property type="entry name" value="Pept_C14_p10"/>
</dbReference>
<dbReference type="InterPro" id="IPR002398">
    <property type="entry name" value="Pept_C14"/>
</dbReference>
<feature type="domain" description="Caspase family p10" evidence="6">
    <location>
        <begin position="154"/>
        <end position="241"/>
    </location>
</feature>
<accession>A0A2J7PU40</accession>
<dbReference type="EMBL" id="NEVH01021208">
    <property type="protein sequence ID" value="PNF19849.1"/>
    <property type="molecule type" value="Genomic_DNA"/>
</dbReference>
<dbReference type="PROSITE" id="PS01121">
    <property type="entry name" value="CASPASE_HIS"/>
    <property type="match status" value="1"/>
</dbReference>
<comment type="similarity">
    <text evidence="1 5">Belongs to the peptidase C14A family.</text>
</comment>
<sequence>MSSKPRGYFFMINNVEFVNNIFDPRKGSLVDEENLHELFREFGYIVESHRNQGLEDMKRKIREFAQRREHSLYDSCVVAIMSHGNMGSSKQDSVIIAANGQYLEIEWVLEQFTNENAPSLQARPKIFFFQTCRGDGQDFGVKLTSGRIKKDGSSSSVLRSMSDMLIGYSTLPGFSSNRDIHLGTWYIQAICEVFMEHACDTDVEDMLKLVDQKLATLTAEDGSLQTSSYENRGFRKLYFNPGLFDPPSGYA</sequence>
<evidence type="ECO:0000256" key="4">
    <source>
        <dbReference type="ARBA" id="ARBA00022801"/>
    </source>
</evidence>
<evidence type="ECO:0000313" key="9">
    <source>
        <dbReference type="Proteomes" id="UP000235965"/>
    </source>
</evidence>
<dbReference type="Proteomes" id="UP000235965">
    <property type="component" value="Unassembled WGS sequence"/>
</dbReference>
<organism evidence="8 9">
    <name type="scientific">Cryptotermes secundus</name>
    <dbReference type="NCBI Taxonomy" id="105785"/>
    <lineage>
        <taxon>Eukaryota</taxon>
        <taxon>Metazoa</taxon>
        <taxon>Ecdysozoa</taxon>
        <taxon>Arthropoda</taxon>
        <taxon>Hexapoda</taxon>
        <taxon>Insecta</taxon>
        <taxon>Pterygota</taxon>
        <taxon>Neoptera</taxon>
        <taxon>Polyneoptera</taxon>
        <taxon>Dictyoptera</taxon>
        <taxon>Blattodea</taxon>
        <taxon>Blattoidea</taxon>
        <taxon>Termitoidae</taxon>
        <taxon>Kalotermitidae</taxon>
        <taxon>Cryptotermitinae</taxon>
        <taxon>Cryptotermes</taxon>
    </lineage>
</organism>
<dbReference type="InterPro" id="IPR029030">
    <property type="entry name" value="Caspase-like_dom_sf"/>
</dbReference>
<name>A0A2J7PU40_9NEOP</name>
<gene>
    <name evidence="8" type="ORF">B7P43_G12517</name>
</gene>
<evidence type="ECO:0000313" key="8">
    <source>
        <dbReference type="EMBL" id="PNF19849.1"/>
    </source>
</evidence>
<dbReference type="InterPro" id="IPR001309">
    <property type="entry name" value="Pept_C14_p20"/>
</dbReference>
<dbReference type="GO" id="GO:0006915">
    <property type="term" value="P:apoptotic process"/>
    <property type="evidence" value="ECO:0007669"/>
    <property type="project" value="UniProtKB-KW"/>
</dbReference>
<dbReference type="PRINTS" id="PR00376">
    <property type="entry name" value="IL1BCENZYME"/>
</dbReference>
<dbReference type="OrthoDB" id="6097640at2759"/>
<dbReference type="GO" id="GO:0004197">
    <property type="term" value="F:cysteine-type endopeptidase activity"/>
    <property type="evidence" value="ECO:0007669"/>
    <property type="project" value="InterPro"/>
</dbReference>
<evidence type="ECO:0000256" key="1">
    <source>
        <dbReference type="ARBA" id="ARBA00010134"/>
    </source>
</evidence>
<keyword evidence="2" id="KW-0645">Protease</keyword>
<dbReference type="PANTHER" id="PTHR47901:SF8">
    <property type="entry name" value="CASPASE-3"/>
    <property type="match status" value="1"/>
</dbReference>
<keyword evidence="4" id="KW-0378">Hydrolase</keyword>
<dbReference type="PROSITE" id="PS50208">
    <property type="entry name" value="CASPASE_P20"/>
    <property type="match status" value="1"/>
</dbReference>
<dbReference type="PANTHER" id="PTHR47901">
    <property type="entry name" value="CASPASE RECRUITMENT DOMAIN-CONTAINING PROTEIN 18"/>
    <property type="match status" value="1"/>
</dbReference>
<dbReference type="Pfam" id="PF00656">
    <property type="entry name" value="Peptidase_C14"/>
    <property type="match status" value="1"/>
</dbReference>
<dbReference type="InterPro" id="IPR016129">
    <property type="entry name" value="Caspase_his_AS"/>
</dbReference>
<evidence type="ECO:0000259" key="7">
    <source>
        <dbReference type="PROSITE" id="PS50208"/>
    </source>
</evidence>
<evidence type="ECO:0000259" key="6">
    <source>
        <dbReference type="PROSITE" id="PS50207"/>
    </source>
</evidence>
<proteinExistence type="inferred from homology"/>
<evidence type="ECO:0000256" key="3">
    <source>
        <dbReference type="ARBA" id="ARBA00022703"/>
    </source>
</evidence>
<keyword evidence="3" id="KW-0053">Apoptosis</keyword>
<dbReference type="InterPro" id="IPR015917">
    <property type="entry name" value="Pept_C14A"/>
</dbReference>
<dbReference type="SMART" id="SM00115">
    <property type="entry name" value="CASc"/>
    <property type="match status" value="1"/>
</dbReference>
<evidence type="ECO:0000256" key="2">
    <source>
        <dbReference type="ARBA" id="ARBA00022670"/>
    </source>
</evidence>
<feature type="domain" description="Caspase family p20" evidence="7">
    <location>
        <begin position="5"/>
        <end position="136"/>
    </location>
</feature>
<reference evidence="8 9" key="1">
    <citation type="submission" date="2017-12" db="EMBL/GenBank/DDBJ databases">
        <title>Hemimetabolous genomes reveal molecular basis of termite eusociality.</title>
        <authorList>
            <person name="Harrison M.C."/>
            <person name="Jongepier E."/>
            <person name="Robertson H.M."/>
            <person name="Arning N."/>
            <person name="Bitard-Feildel T."/>
            <person name="Chao H."/>
            <person name="Childers C.P."/>
            <person name="Dinh H."/>
            <person name="Doddapaneni H."/>
            <person name="Dugan S."/>
            <person name="Gowin J."/>
            <person name="Greiner C."/>
            <person name="Han Y."/>
            <person name="Hu H."/>
            <person name="Hughes D.S.T."/>
            <person name="Huylmans A.-K."/>
            <person name="Kemena C."/>
            <person name="Kremer L.P.M."/>
            <person name="Lee S.L."/>
            <person name="Lopez-Ezquerra A."/>
            <person name="Mallet L."/>
            <person name="Monroy-Kuhn J.M."/>
            <person name="Moser A."/>
            <person name="Murali S.C."/>
            <person name="Muzny D.M."/>
            <person name="Otani S."/>
            <person name="Piulachs M.-D."/>
            <person name="Poelchau M."/>
            <person name="Qu J."/>
            <person name="Schaub F."/>
            <person name="Wada-Katsumata A."/>
            <person name="Worley K.C."/>
            <person name="Xie Q."/>
            <person name="Ylla G."/>
            <person name="Poulsen M."/>
            <person name="Gibbs R.A."/>
            <person name="Schal C."/>
            <person name="Richards S."/>
            <person name="Belles X."/>
            <person name="Korb J."/>
            <person name="Bornberg-Bauer E."/>
        </authorList>
    </citation>
    <scope>NUCLEOTIDE SEQUENCE [LARGE SCALE GENOMIC DNA]</scope>
    <source>
        <tissue evidence="8">Whole body</tissue>
    </source>
</reference>
<dbReference type="GO" id="GO:0006508">
    <property type="term" value="P:proteolysis"/>
    <property type="evidence" value="ECO:0007669"/>
    <property type="project" value="UniProtKB-KW"/>
</dbReference>
<dbReference type="SUPFAM" id="SSF52129">
    <property type="entry name" value="Caspase-like"/>
    <property type="match status" value="1"/>
</dbReference>
<keyword evidence="9" id="KW-1185">Reference proteome</keyword>
<comment type="caution">
    <text evidence="8">The sequence shown here is derived from an EMBL/GenBank/DDBJ whole genome shotgun (WGS) entry which is preliminary data.</text>
</comment>
<dbReference type="InterPro" id="IPR011600">
    <property type="entry name" value="Pept_C14_caspase"/>
</dbReference>
<dbReference type="AlphaFoldDB" id="A0A2J7PU40"/>